<gene>
    <name evidence="2" type="ORF">ABB37_02396</name>
</gene>
<dbReference type="RefSeq" id="XP_015662858.1">
    <property type="nucleotide sequence ID" value="XM_015799380.1"/>
</dbReference>
<dbReference type="VEuPathDB" id="TriTrypDB:LpyrH10_03_5470"/>
<dbReference type="PANTHER" id="PTHR35615">
    <property type="entry name" value="PRESENT IN THE OUTER MITOCHONDRIAL MEMBRANE PROTEOME 22-RELATED"/>
    <property type="match status" value="1"/>
</dbReference>
<name>A0A0M9G861_LEPPY</name>
<feature type="compositionally biased region" description="Low complexity" evidence="1">
    <location>
        <begin position="311"/>
        <end position="322"/>
    </location>
</feature>
<dbReference type="EMBL" id="LGTL01000003">
    <property type="protein sequence ID" value="KPA84419.1"/>
    <property type="molecule type" value="Genomic_DNA"/>
</dbReference>
<feature type="compositionally biased region" description="Polar residues" evidence="1">
    <location>
        <begin position="1"/>
        <end position="12"/>
    </location>
</feature>
<feature type="compositionally biased region" description="Low complexity" evidence="1">
    <location>
        <begin position="246"/>
        <end position="261"/>
    </location>
</feature>
<organism evidence="2 3">
    <name type="scientific">Leptomonas pyrrhocoris</name>
    <name type="common">Firebug parasite</name>
    <dbReference type="NCBI Taxonomy" id="157538"/>
    <lineage>
        <taxon>Eukaryota</taxon>
        <taxon>Discoba</taxon>
        <taxon>Euglenozoa</taxon>
        <taxon>Kinetoplastea</taxon>
        <taxon>Metakinetoplastina</taxon>
        <taxon>Trypanosomatida</taxon>
        <taxon>Trypanosomatidae</taxon>
        <taxon>Leishmaniinae</taxon>
        <taxon>Leptomonas</taxon>
    </lineage>
</organism>
<feature type="region of interest" description="Disordered" evidence="1">
    <location>
        <begin position="175"/>
        <end position="674"/>
    </location>
</feature>
<dbReference type="EMBL" id="LGTL01000003">
    <property type="protein sequence ID" value="KPA84420.1"/>
    <property type="molecule type" value="Genomic_DNA"/>
</dbReference>
<dbReference type="GeneID" id="26902691"/>
<feature type="compositionally biased region" description="Basic and acidic residues" evidence="1">
    <location>
        <begin position="608"/>
        <end position="635"/>
    </location>
</feature>
<dbReference type="SUPFAM" id="SSF52540">
    <property type="entry name" value="P-loop containing nucleoside triphosphate hydrolases"/>
    <property type="match status" value="1"/>
</dbReference>
<dbReference type="AlphaFoldDB" id="A0A0M9G861"/>
<dbReference type="PANTHER" id="PTHR35615:SF8">
    <property type="entry name" value="TRANSMEMBRANE PROTEIN"/>
    <property type="match status" value="1"/>
</dbReference>
<dbReference type="RefSeq" id="XP_015662859.1">
    <property type="nucleotide sequence ID" value="XM_015799381.1"/>
</dbReference>
<sequence>MYQPSNPYSNDGATKISPGAGAKNTGSNRNGGGYGNGAAYGSGYGAGGFGAGGYGGAAGYGDGSMYGGAGPGQEGAQNGSMYGGGSVYGGGGGAASMMGDMNENIVVTKLFSSRRDLDRVASAVDFSRRFDSNWGSYRSAGADGYGGSIYRNNTGAGEGSLMNLGGSRGVVSLTDRGVGRAGEGPDGGAPAAAAAAESREARPPPKTAVEQAPREPSTKKLAAGEEAGARQPVKPKPASPKKPVEVKPAAQAVPPKPADAASQNTSRALPMQESPRNRQAEQKQTPKTQPPAKTMTSREVVPSGAKPVEVPPLDDIPLLADDVLPKKKAPTPAEVKQMPTPRELPPPQREVARETEEPAKGPNRPMRPRSRPHSRPQSRMTSMSVVEFPQADEVKDEMVADGLKAPERDAALAAAREEQKRQREEASRHARLERAKQRQQQEDQQKQREEETRRAREAKAEEERLKKERIAKMDEETRQQRAAALAARERQREEEKRRFEEAKKAEEEKEAARAAAAIAERQRLLEEKEASEEKAPRPTSRPRSRRPVSRPNSNLRGPIPEQPPDLVAGQIKDPLAEDKLSKPTNTVTRTTPASGTADAVSSNTSQRAADHPQKREPQQVVHRREVEVSRQHTSHESTPASQQAHATKPAQSSVRTDEGSTQQQQPTPATQRERNMVKTFVLMEAVRDSNHAVQSTPDSITYRDQTINVTELKVREEDNFNYNSTVVHDVREAACHGYNSAVLSMETANTVSRFESPVWSILNRIVRTLLKENSSDAGELQDNFELTCAIGYLYRDKVKDLLERDGDAPFTKVAVNPSPIYGPRLTNLRYDAVTDPAQFEEMLSGTLSRSTHDTTVAGLTEGVVAAFVLVKQCRETEGKQDIYLSSLIVASCGEDPLPYQSAISHTRNEYATVFHLVLGGPSCTCFMLNVADDDAVRKSGDANQQSVPDGIETALALLAQMAALQNYDLRSGSVRRFIKYLERSHANARQRLAKESDEAQRRKVERYVKEQERLLEDAYGLLRDANIQVEREL</sequence>
<evidence type="ECO:0000313" key="3">
    <source>
        <dbReference type="Proteomes" id="UP000037923"/>
    </source>
</evidence>
<accession>A0A0M9G861</accession>
<keyword evidence="3" id="KW-1185">Reference proteome</keyword>
<dbReference type="Proteomes" id="UP000037923">
    <property type="component" value="Unassembled WGS sequence"/>
</dbReference>
<feature type="compositionally biased region" description="Low complexity" evidence="1">
    <location>
        <begin position="661"/>
        <end position="670"/>
    </location>
</feature>
<dbReference type="InterPro" id="IPR027417">
    <property type="entry name" value="P-loop_NTPase"/>
</dbReference>
<dbReference type="OrthoDB" id="277748at2759"/>
<dbReference type="OMA" id="CFMLNIA"/>
<feature type="compositionally biased region" description="Basic and acidic residues" evidence="1">
    <location>
        <begin position="392"/>
        <end position="479"/>
    </location>
</feature>
<evidence type="ECO:0000256" key="1">
    <source>
        <dbReference type="SAM" id="MobiDB-lite"/>
    </source>
</evidence>
<feature type="compositionally biased region" description="Polar residues" evidence="1">
    <location>
        <begin position="582"/>
        <end position="607"/>
    </location>
</feature>
<feature type="compositionally biased region" description="Basic and acidic residues" evidence="1">
    <location>
        <begin position="520"/>
        <end position="536"/>
    </location>
</feature>
<protein>
    <submittedName>
        <fullName evidence="2">Uncharacterized protein</fullName>
    </submittedName>
</protein>
<feature type="compositionally biased region" description="Polar residues" evidence="1">
    <location>
        <begin position="636"/>
        <end position="654"/>
    </location>
</feature>
<proteinExistence type="predicted"/>
<feature type="compositionally biased region" description="Basic residues" evidence="1">
    <location>
        <begin position="366"/>
        <end position="376"/>
    </location>
</feature>
<feature type="compositionally biased region" description="Basic and acidic residues" evidence="1">
    <location>
        <begin position="350"/>
        <end position="359"/>
    </location>
</feature>
<feature type="compositionally biased region" description="Basic and acidic residues" evidence="1">
    <location>
        <begin position="487"/>
        <end position="512"/>
    </location>
</feature>
<evidence type="ECO:0000313" key="2">
    <source>
        <dbReference type="EMBL" id="KPA84419.1"/>
    </source>
</evidence>
<feature type="region of interest" description="Disordered" evidence="1">
    <location>
        <begin position="1"/>
        <end position="28"/>
    </location>
</feature>
<reference evidence="2 3" key="1">
    <citation type="submission" date="2015-07" db="EMBL/GenBank/DDBJ databases">
        <title>High-quality genome of monoxenous trypanosomatid Leptomonas pyrrhocoris.</title>
        <authorList>
            <person name="Flegontov P."/>
            <person name="Butenko A."/>
            <person name="Firsov S."/>
            <person name="Vlcek C."/>
            <person name="Logacheva M.D."/>
            <person name="Field M."/>
            <person name="Filatov D."/>
            <person name="Flegontova O."/>
            <person name="Gerasimov E."/>
            <person name="Jackson A.P."/>
            <person name="Kelly S."/>
            <person name="Opperdoes F."/>
            <person name="O'Reilly A."/>
            <person name="Votypka J."/>
            <person name="Yurchenko V."/>
            <person name="Lukes J."/>
        </authorList>
    </citation>
    <scope>NUCLEOTIDE SEQUENCE [LARGE SCALE GENOMIC DNA]</scope>
    <source>
        <strain evidence="2">H10</strain>
    </source>
</reference>
<comment type="caution">
    <text evidence="2">The sequence shown here is derived from an EMBL/GenBank/DDBJ whole genome shotgun (WGS) entry which is preliminary data.</text>
</comment>